<dbReference type="Pfam" id="PF03703">
    <property type="entry name" value="bPH_2"/>
    <property type="match status" value="1"/>
</dbReference>
<feature type="domain" description="YdbS-like PH" evidence="2">
    <location>
        <begin position="77"/>
        <end position="148"/>
    </location>
</feature>
<name>A0A7M1QTX5_9ACTO</name>
<evidence type="ECO:0000256" key="1">
    <source>
        <dbReference type="SAM" id="Phobius"/>
    </source>
</evidence>
<accession>A0A7M1QTX5</accession>
<feature type="transmembrane region" description="Helical" evidence="1">
    <location>
        <begin position="53"/>
        <end position="78"/>
    </location>
</feature>
<dbReference type="RefSeq" id="WP_193327414.1">
    <property type="nucleotide sequence ID" value="NZ_CP053291.1"/>
</dbReference>
<dbReference type="PANTHER" id="PTHR37938">
    <property type="entry name" value="BLL0215 PROTEIN"/>
    <property type="match status" value="1"/>
</dbReference>
<evidence type="ECO:0000259" key="2">
    <source>
        <dbReference type="Pfam" id="PF03703"/>
    </source>
</evidence>
<keyword evidence="1" id="KW-0472">Membrane</keyword>
<dbReference type="Proteomes" id="UP000595053">
    <property type="component" value="Chromosome"/>
</dbReference>
<evidence type="ECO:0000313" key="4">
    <source>
        <dbReference type="Proteomes" id="UP000595053"/>
    </source>
</evidence>
<protein>
    <submittedName>
        <fullName evidence="3">PH domain-containing protein</fullName>
    </submittedName>
</protein>
<proteinExistence type="predicted"/>
<gene>
    <name evidence="3" type="ORF">INS88_05785</name>
</gene>
<dbReference type="AlphaFoldDB" id="A0A7M1QTX5"/>
<evidence type="ECO:0000313" key="3">
    <source>
        <dbReference type="EMBL" id="QOR44815.1"/>
    </source>
</evidence>
<dbReference type="InterPro" id="IPR005182">
    <property type="entry name" value="YdbS-like_PH"/>
</dbReference>
<sequence>MGFNEKLLATDEYVVRHMREHIKALFGNIAALVIVVVAVSLALAFMPDSLSPWGPWAVGATGAVLVLFLFAIPWLQWLTTTYTVTSRRIITRSGIFNKSGHDIPLSRISSASYERDLVDRFFGCGTLVLETSADNPLYLHDVPDAERLHVDVINLLNDVDQE</sequence>
<keyword evidence="1" id="KW-0812">Transmembrane</keyword>
<dbReference type="EMBL" id="CP063213">
    <property type="protein sequence ID" value="QOR44815.1"/>
    <property type="molecule type" value="Genomic_DNA"/>
</dbReference>
<feature type="transmembrane region" description="Helical" evidence="1">
    <location>
        <begin position="25"/>
        <end position="47"/>
    </location>
</feature>
<organism evidence="3 4">
    <name type="scientific">Trueperella pecoris</name>
    <dbReference type="NCBI Taxonomy" id="2733571"/>
    <lineage>
        <taxon>Bacteria</taxon>
        <taxon>Bacillati</taxon>
        <taxon>Actinomycetota</taxon>
        <taxon>Actinomycetes</taxon>
        <taxon>Actinomycetales</taxon>
        <taxon>Actinomycetaceae</taxon>
        <taxon>Trueperella</taxon>
    </lineage>
</organism>
<keyword evidence="4" id="KW-1185">Reference proteome</keyword>
<dbReference type="PANTHER" id="PTHR37938:SF1">
    <property type="entry name" value="BLL0215 PROTEIN"/>
    <property type="match status" value="1"/>
</dbReference>
<keyword evidence="1" id="KW-1133">Transmembrane helix</keyword>
<reference evidence="3 4" key="1">
    <citation type="submission" date="2020-10" db="EMBL/GenBank/DDBJ databases">
        <title>Trueperella pecoris sp. nov. isolated from bovine and porcine specimens.</title>
        <authorList>
            <person name="Schoenecker L."/>
            <person name="Schnydrig P."/>
            <person name="Brodard I."/>
            <person name="Thomann A."/>
            <person name="Hemphill A."/>
            <person name="Rodriguez-Campos S."/>
            <person name="Perreten V."/>
            <person name="Jores J."/>
            <person name="Kittl S."/>
        </authorList>
    </citation>
    <scope>NUCLEOTIDE SEQUENCE [LARGE SCALE GENOMIC DNA]</scope>
    <source>
        <strain evidence="3 4">15A0121</strain>
    </source>
</reference>